<evidence type="ECO:0000313" key="2">
    <source>
        <dbReference type="EMBL" id="GIX79205.1"/>
    </source>
</evidence>
<sequence>MAAQVALRRAQEQDAKLGLTGSFLAQAMVPSAVQQQQQQSPNCPSLVAPSPKPSAFKPPKGKELSLPLFTYWVLSFANGSNRIALFRFRHTNEDFKTFLSFHK</sequence>
<feature type="region of interest" description="Disordered" evidence="1">
    <location>
        <begin position="32"/>
        <end position="59"/>
    </location>
</feature>
<evidence type="ECO:0000256" key="1">
    <source>
        <dbReference type="SAM" id="MobiDB-lite"/>
    </source>
</evidence>
<evidence type="ECO:0000313" key="3">
    <source>
        <dbReference type="Proteomes" id="UP001054945"/>
    </source>
</evidence>
<gene>
    <name evidence="2" type="ORF">CEXT_711601</name>
</gene>
<accession>A0AAV4N5V0</accession>
<keyword evidence="3" id="KW-1185">Reference proteome</keyword>
<organism evidence="2 3">
    <name type="scientific">Caerostris extrusa</name>
    <name type="common">Bark spider</name>
    <name type="synonym">Caerostris bankana</name>
    <dbReference type="NCBI Taxonomy" id="172846"/>
    <lineage>
        <taxon>Eukaryota</taxon>
        <taxon>Metazoa</taxon>
        <taxon>Ecdysozoa</taxon>
        <taxon>Arthropoda</taxon>
        <taxon>Chelicerata</taxon>
        <taxon>Arachnida</taxon>
        <taxon>Araneae</taxon>
        <taxon>Araneomorphae</taxon>
        <taxon>Entelegynae</taxon>
        <taxon>Araneoidea</taxon>
        <taxon>Araneidae</taxon>
        <taxon>Caerostris</taxon>
    </lineage>
</organism>
<dbReference type="EMBL" id="BPLR01020475">
    <property type="protein sequence ID" value="GIX79205.1"/>
    <property type="molecule type" value="Genomic_DNA"/>
</dbReference>
<protein>
    <submittedName>
        <fullName evidence="2">Uncharacterized protein</fullName>
    </submittedName>
</protein>
<dbReference type="AlphaFoldDB" id="A0AAV4N5V0"/>
<dbReference type="Proteomes" id="UP001054945">
    <property type="component" value="Unassembled WGS sequence"/>
</dbReference>
<comment type="caution">
    <text evidence="2">The sequence shown here is derived from an EMBL/GenBank/DDBJ whole genome shotgun (WGS) entry which is preliminary data.</text>
</comment>
<proteinExistence type="predicted"/>
<reference evidence="2 3" key="1">
    <citation type="submission" date="2021-06" db="EMBL/GenBank/DDBJ databases">
        <title>Caerostris extrusa draft genome.</title>
        <authorList>
            <person name="Kono N."/>
            <person name="Arakawa K."/>
        </authorList>
    </citation>
    <scope>NUCLEOTIDE SEQUENCE [LARGE SCALE GENOMIC DNA]</scope>
</reference>
<name>A0AAV4N5V0_CAEEX</name>